<dbReference type="AlphaFoldDB" id="A0A512LAG1"/>
<proteinExistence type="predicted"/>
<protein>
    <submittedName>
        <fullName evidence="1">Lipoprotein</fullName>
    </submittedName>
</protein>
<gene>
    <name evidence="1" type="ORF">TPL01_26140</name>
</gene>
<reference evidence="1 2" key="1">
    <citation type="submission" date="2019-07" db="EMBL/GenBank/DDBJ databases">
        <title>Whole genome shotgun sequence of Thiobacillus plumbophilus NBRC 107929.</title>
        <authorList>
            <person name="Hosoyama A."/>
            <person name="Uohara A."/>
            <person name="Ohji S."/>
            <person name="Ichikawa N."/>
        </authorList>
    </citation>
    <scope>NUCLEOTIDE SEQUENCE [LARGE SCALE GENOMIC DNA]</scope>
    <source>
        <strain evidence="1 2">NBRC 107929</strain>
    </source>
</reference>
<dbReference type="Proteomes" id="UP000321337">
    <property type="component" value="Unassembled WGS sequence"/>
</dbReference>
<evidence type="ECO:0000313" key="1">
    <source>
        <dbReference type="EMBL" id="GEP31476.1"/>
    </source>
</evidence>
<accession>A0A512LAG1</accession>
<keyword evidence="1" id="KW-0449">Lipoprotein</keyword>
<evidence type="ECO:0000313" key="2">
    <source>
        <dbReference type="Proteomes" id="UP000321337"/>
    </source>
</evidence>
<organism evidence="1 2">
    <name type="scientific">Sulfuriferula plumbiphila</name>
    <dbReference type="NCBI Taxonomy" id="171865"/>
    <lineage>
        <taxon>Bacteria</taxon>
        <taxon>Pseudomonadati</taxon>
        <taxon>Pseudomonadota</taxon>
        <taxon>Betaproteobacteria</taxon>
        <taxon>Nitrosomonadales</taxon>
        <taxon>Sulfuricellaceae</taxon>
        <taxon>Sulfuriferula</taxon>
    </lineage>
</organism>
<dbReference type="EMBL" id="BKAD01000030">
    <property type="protein sequence ID" value="GEP31476.1"/>
    <property type="molecule type" value="Genomic_DNA"/>
</dbReference>
<keyword evidence="2" id="KW-1185">Reference proteome</keyword>
<comment type="caution">
    <text evidence="1">The sequence shown here is derived from an EMBL/GenBank/DDBJ whole genome shotgun (WGS) entry which is preliminary data.</text>
</comment>
<name>A0A512LAG1_9PROT</name>
<sequence length="214" mass="23972">MQRDGKPLLNKDYSFSDIVKSSTDMVTEAHQHAALDPLRVLAEKLYKRNPRELRKSGMTRDAALNRLAALPYTSDFAELQGRRGAGAVFLAFDPDYRGDRVLAYMAGLSDMIMAAYNNKTEFFVLDDLDPQKLYNSARNTETAAWKLATARDAEGRLYLISNSMDTAGSNLSFEREFGKLIAEQDTLAKIIADKTNRSINWFVQTAGAMVFLPL</sequence>